<dbReference type="eggNOG" id="KOG2905">
    <property type="taxonomic scope" value="Eukaryota"/>
</dbReference>
<evidence type="ECO:0000313" key="14">
    <source>
        <dbReference type="Proteomes" id="UP000005222"/>
    </source>
</evidence>
<feature type="compositionally biased region" description="Polar residues" evidence="10">
    <location>
        <begin position="1"/>
        <end position="10"/>
    </location>
</feature>
<evidence type="ECO:0000256" key="10">
    <source>
        <dbReference type="SAM" id="MobiDB-lite"/>
    </source>
</evidence>
<feature type="region of interest" description="Disordered" evidence="10">
    <location>
        <begin position="367"/>
        <end position="398"/>
    </location>
</feature>
<evidence type="ECO:0000256" key="1">
    <source>
        <dbReference type="ARBA" id="ARBA00004123"/>
    </source>
</evidence>
<dbReference type="FunFam" id="1.10.10.10:FF:000035">
    <property type="entry name" value="General transcription factor IIF subunit 2"/>
    <property type="match status" value="1"/>
</dbReference>
<dbReference type="Proteomes" id="UP000005222">
    <property type="component" value="Chromosome D"/>
</dbReference>
<dbReference type="CDD" id="cd07980">
    <property type="entry name" value="TFIIF_beta"/>
    <property type="match status" value="1"/>
</dbReference>
<evidence type="ECO:0000256" key="7">
    <source>
        <dbReference type="ARBA" id="ARBA00023242"/>
    </source>
</evidence>
<feature type="domain" description="TFIIF beta subunit N-terminal" evidence="12">
    <location>
        <begin position="65"/>
        <end position="226"/>
    </location>
</feature>
<comment type="subcellular location">
    <subcellularLocation>
        <location evidence="1">Nucleus</location>
    </subcellularLocation>
</comment>
<dbReference type="InParanoid" id="G8YQ78"/>
<dbReference type="GO" id="GO:0006367">
    <property type="term" value="P:transcription initiation at RNA polymerase II promoter"/>
    <property type="evidence" value="ECO:0007669"/>
    <property type="project" value="InterPro"/>
</dbReference>
<dbReference type="PANTHER" id="PTHR10445">
    <property type="entry name" value="GENERAL TRANSCRIPTION FACTOR IIF SUBUNIT 2"/>
    <property type="match status" value="1"/>
</dbReference>
<sequence>MSSSNRTSPLKKSEKPNDDQSEKAKINDDVGVKEQEDEDHSMLSDPEDYLEENESLDTNLTNVDKKTWLVKLPRYLAERWSNIDQMKGDRIGTVKIRQGKPNNTGERKLEVKLVLDSNHKYDDIPSEYDISMLNTQVRNSYVFSEENLSKFKQEFTEMVDMPEQPELQPVDKKNPQTKPYKYYKVQKNKDGPEGQGAKKYIPFVKTIPKKTSIVGKVCHDCQIIPSKYDKKYMSVLSRRQGIQAAKPRPKVTLLEEIPGVVQSNAGPSIKGNNTSVFLKSHNNKNRNIEGRAIRMPKKDLLDLLFRLFDEYEYWSMKGLKERTRQPESYLKESLDSIANLIKKGPYTSKYNLKPEYRKLREAERAARLGFDNEDNENNENDNMNEDENDFDDDMENVI</sequence>
<evidence type="ECO:0000259" key="11">
    <source>
        <dbReference type="Pfam" id="PF02270"/>
    </source>
</evidence>
<evidence type="ECO:0000256" key="2">
    <source>
        <dbReference type="ARBA" id="ARBA00009543"/>
    </source>
</evidence>
<protein>
    <recommendedName>
        <fullName evidence="3">Transcription initiation factor IIF subunit beta</fullName>
    </recommendedName>
    <alternativeName>
        <fullName evidence="9">TFIIF medium subunit</fullName>
    </alternativeName>
    <alternativeName>
        <fullName evidence="8">TFIIF-beta</fullName>
    </alternativeName>
</protein>
<accession>G8YQ78</accession>
<keyword evidence="7" id="KW-0539">Nucleus</keyword>
<feature type="compositionally biased region" description="Acidic residues" evidence="10">
    <location>
        <begin position="371"/>
        <end position="398"/>
    </location>
</feature>
<dbReference type="SUPFAM" id="SSF50916">
    <property type="entry name" value="Rap30/74 interaction domains"/>
    <property type="match status" value="1"/>
</dbReference>
<dbReference type="EMBL" id="FO082056">
    <property type="protein sequence ID" value="CCE78813.1"/>
    <property type="molecule type" value="Genomic_DNA"/>
</dbReference>
<dbReference type="InterPro" id="IPR003196">
    <property type="entry name" value="TFIIF_beta"/>
</dbReference>
<dbReference type="STRING" id="559304.G8YQ78"/>
<dbReference type="OMA" id="FERWQYW"/>
<dbReference type="InterPro" id="IPR036390">
    <property type="entry name" value="WH_DNA-bd_sf"/>
</dbReference>
<dbReference type="GO" id="GO:0003677">
    <property type="term" value="F:DNA binding"/>
    <property type="evidence" value="ECO:0007669"/>
    <property type="project" value="UniProtKB-KW"/>
</dbReference>
<reference evidence="13 14" key="1">
    <citation type="journal article" date="2012" name="G3 (Bethesda)">
        <title>Pichia sorbitophila, an interspecies yeast hybrid reveals early steps of genome resolution following polyploidization.</title>
        <authorList>
            <person name="Leh Louis V."/>
            <person name="Despons L."/>
            <person name="Friedrich A."/>
            <person name="Martin T."/>
            <person name="Durrens P."/>
            <person name="Casaregola S."/>
            <person name="Neuveglise C."/>
            <person name="Fairhead C."/>
            <person name="Marck C."/>
            <person name="Cruz J.A."/>
            <person name="Straub M.L."/>
            <person name="Kugler V."/>
            <person name="Sacerdot C."/>
            <person name="Uzunov Z."/>
            <person name="Thierry A."/>
            <person name="Weiss S."/>
            <person name="Bleykasten C."/>
            <person name="De Montigny J."/>
            <person name="Jacques N."/>
            <person name="Jung P."/>
            <person name="Lemaire M."/>
            <person name="Mallet S."/>
            <person name="Morel G."/>
            <person name="Richard G.F."/>
            <person name="Sarkar A."/>
            <person name="Savel G."/>
            <person name="Schacherer J."/>
            <person name="Seret M.L."/>
            <person name="Talla E."/>
            <person name="Samson G."/>
            <person name="Jubin C."/>
            <person name="Poulain J."/>
            <person name="Vacherie B."/>
            <person name="Barbe V."/>
            <person name="Pelletier E."/>
            <person name="Sherman D.J."/>
            <person name="Westhof E."/>
            <person name="Weissenbach J."/>
            <person name="Baret P.V."/>
            <person name="Wincker P."/>
            <person name="Gaillardin C."/>
            <person name="Dujon B."/>
            <person name="Souciet J.L."/>
        </authorList>
    </citation>
    <scope>NUCLEOTIDE SEQUENCE [LARGE SCALE GENOMIC DNA]</scope>
    <source>
        <strain evidence="14">ATCC MYA-4447 / BCRC 22081 / CBS 7064 / NBRC 10061 / NRRL Y-12695</strain>
    </source>
</reference>
<keyword evidence="6" id="KW-0804">Transcription</keyword>
<dbReference type="GO" id="GO:0005674">
    <property type="term" value="C:transcription factor TFIIF complex"/>
    <property type="evidence" value="ECO:0007669"/>
    <property type="project" value="InterPro"/>
</dbReference>
<dbReference type="SUPFAM" id="SSF46785">
    <property type="entry name" value="Winged helix' DNA-binding domain"/>
    <property type="match status" value="1"/>
</dbReference>
<dbReference type="Pfam" id="PF02270">
    <property type="entry name" value="TFIIF_beta"/>
    <property type="match status" value="1"/>
</dbReference>
<feature type="compositionally biased region" description="Basic and acidic residues" evidence="10">
    <location>
        <begin position="11"/>
        <end position="34"/>
    </location>
</feature>
<dbReference type="InterPro" id="IPR040504">
    <property type="entry name" value="TFIIF_beta_N"/>
</dbReference>
<evidence type="ECO:0000256" key="9">
    <source>
        <dbReference type="ARBA" id="ARBA00081863"/>
    </source>
</evidence>
<comment type="similarity">
    <text evidence="2">Belongs to the TFIIF beta subunit family.</text>
</comment>
<name>G8YQ78_PICSO</name>
<dbReference type="InterPro" id="IPR011039">
    <property type="entry name" value="TFIIF_interaction"/>
</dbReference>
<keyword evidence="5" id="KW-0238">DNA-binding</keyword>
<dbReference type="InterPro" id="IPR040450">
    <property type="entry name" value="TFIIF_beta_HTH"/>
</dbReference>
<dbReference type="OrthoDB" id="26094at2759"/>
<feature type="domain" description="TFIIF beta subunit HTH" evidence="11">
    <location>
        <begin position="293"/>
        <end position="357"/>
    </location>
</feature>
<feature type="compositionally biased region" description="Acidic residues" evidence="10">
    <location>
        <begin position="35"/>
        <end position="53"/>
    </location>
</feature>
<evidence type="ECO:0000256" key="8">
    <source>
        <dbReference type="ARBA" id="ARBA00081473"/>
    </source>
</evidence>
<evidence type="ECO:0000256" key="5">
    <source>
        <dbReference type="ARBA" id="ARBA00023125"/>
    </source>
</evidence>
<dbReference type="AlphaFoldDB" id="G8YQ78"/>
<evidence type="ECO:0000256" key="6">
    <source>
        <dbReference type="ARBA" id="ARBA00023163"/>
    </source>
</evidence>
<keyword evidence="4" id="KW-0805">Transcription regulation</keyword>
<organism evidence="13 14">
    <name type="scientific">Pichia sorbitophila (strain ATCC MYA-4447 / BCRC 22081 / CBS 7064 / NBRC 10061 / NRRL Y-12695)</name>
    <name type="common">Hybrid yeast</name>
    <dbReference type="NCBI Taxonomy" id="559304"/>
    <lineage>
        <taxon>Eukaryota</taxon>
        <taxon>Fungi</taxon>
        <taxon>Dikarya</taxon>
        <taxon>Ascomycota</taxon>
        <taxon>Saccharomycotina</taxon>
        <taxon>Pichiomycetes</taxon>
        <taxon>Debaryomycetaceae</taxon>
        <taxon>Millerozyma</taxon>
    </lineage>
</organism>
<proteinExistence type="inferred from homology"/>
<dbReference type="PANTHER" id="PTHR10445:SF0">
    <property type="entry name" value="GENERAL TRANSCRIPTION FACTOR IIF SUBUNIT 2"/>
    <property type="match status" value="1"/>
</dbReference>
<dbReference type="Gene3D" id="1.10.10.10">
    <property type="entry name" value="Winged helix-like DNA-binding domain superfamily/Winged helix DNA-binding domain"/>
    <property type="match status" value="1"/>
</dbReference>
<dbReference type="InterPro" id="IPR036388">
    <property type="entry name" value="WH-like_DNA-bd_sf"/>
</dbReference>
<evidence type="ECO:0000256" key="3">
    <source>
        <dbReference type="ARBA" id="ARBA00021453"/>
    </source>
</evidence>
<dbReference type="Pfam" id="PF17683">
    <property type="entry name" value="TFIIF_beta_N"/>
    <property type="match status" value="1"/>
</dbReference>
<dbReference type="FunCoup" id="G8YQ78">
    <property type="interactions" value="860"/>
</dbReference>
<evidence type="ECO:0000259" key="12">
    <source>
        <dbReference type="Pfam" id="PF17683"/>
    </source>
</evidence>
<evidence type="ECO:0000313" key="13">
    <source>
        <dbReference type="EMBL" id="CCE78813.1"/>
    </source>
</evidence>
<gene>
    <name evidence="13" type="primary">Piso0_000843</name>
    <name evidence="13" type="ORF">GNLVRS01_PISO0D05327g</name>
</gene>
<evidence type="ECO:0000256" key="4">
    <source>
        <dbReference type="ARBA" id="ARBA00023015"/>
    </source>
</evidence>
<feature type="region of interest" description="Disordered" evidence="10">
    <location>
        <begin position="1"/>
        <end position="53"/>
    </location>
</feature>
<dbReference type="HOGENOM" id="CLU_047858_0_1_1"/>
<keyword evidence="14" id="KW-1185">Reference proteome</keyword>